<proteinExistence type="predicted"/>
<evidence type="ECO:0000313" key="2">
    <source>
        <dbReference type="EMBL" id="THH32248.1"/>
    </source>
</evidence>
<dbReference type="EMBL" id="SGPM01000026">
    <property type="protein sequence ID" value="THH32248.1"/>
    <property type="molecule type" value="Genomic_DNA"/>
</dbReference>
<evidence type="ECO:0000256" key="1">
    <source>
        <dbReference type="SAM" id="MobiDB-lite"/>
    </source>
</evidence>
<dbReference type="AlphaFoldDB" id="A0A4S4N342"/>
<dbReference type="OrthoDB" id="3138711at2759"/>
<gene>
    <name evidence="2" type="ORF">EUX98_g1951</name>
</gene>
<feature type="compositionally biased region" description="Polar residues" evidence="1">
    <location>
        <begin position="201"/>
        <end position="217"/>
    </location>
</feature>
<comment type="caution">
    <text evidence="2">The sequence shown here is derived from an EMBL/GenBank/DDBJ whole genome shotgun (WGS) entry which is preliminary data.</text>
</comment>
<evidence type="ECO:0000313" key="3">
    <source>
        <dbReference type="Proteomes" id="UP000308730"/>
    </source>
</evidence>
<sequence length="281" mass="30154">MADSFYQDSHADAVYLTRVDDAYSLDTPDSSYKPFDSTQFGQTDIIPHHVELFEDDIDNLAFGDPSFDNEVLNLPQPLDSVDIFSIMRSETPTHSALSKFTLSSASESAYDSGYNEAASAYTHNTPSQYSTSNYIVSPSSQYMPNPALVEIDLAMEGLGLRPAGGSAYGGLQTPSIEHSSPLNTFPPTPSTPFNSRALSEYGTSSIQVHVPSSSASDYQPGRLSPVRQSTVSPANVSPPAQAVQGPTPVASPQTNTTPLKLEGSSPDEPERRFACPSCPRC</sequence>
<accession>A0A4S4N342</accession>
<name>A0A4S4N342_9APHY</name>
<feature type="region of interest" description="Disordered" evidence="1">
    <location>
        <begin position="169"/>
        <end position="281"/>
    </location>
</feature>
<keyword evidence="3" id="KW-1185">Reference proteome</keyword>
<dbReference type="Proteomes" id="UP000308730">
    <property type="component" value="Unassembled WGS sequence"/>
</dbReference>
<organism evidence="2 3">
    <name type="scientific">Antrodiella citrinella</name>
    <dbReference type="NCBI Taxonomy" id="2447956"/>
    <lineage>
        <taxon>Eukaryota</taxon>
        <taxon>Fungi</taxon>
        <taxon>Dikarya</taxon>
        <taxon>Basidiomycota</taxon>
        <taxon>Agaricomycotina</taxon>
        <taxon>Agaricomycetes</taxon>
        <taxon>Polyporales</taxon>
        <taxon>Steccherinaceae</taxon>
        <taxon>Antrodiella</taxon>
    </lineage>
</organism>
<protein>
    <submittedName>
        <fullName evidence="2">Uncharacterized protein</fullName>
    </submittedName>
</protein>
<feature type="compositionally biased region" description="Polar residues" evidence="1">
    <location>
        <begin position="226"/>
        <end position="235"/>
    </location>
</feature>
<reference evidence="2 3" key="1">
    <citation type="submission" date="2019-02" db="EMBL/GenBank/DDBJ databases">
        <title>Genome sequencing of the rare red list fungi Antrodiella citrinella (Flaviporus citrinellus).</title>
        <authorList>
            <person name="Buettner E."/>
            <person name="Kellner H."/>
        </authorList>
    </citation>
    <scope>NUCLEOTIDE SEQUENCE [LARGE SCALE GENOMIC DNA]</scope>
    <source>
        <strain evidence="2 3">DSM 108506</strain>
    </source>
</reference>